<dbReference type="InterPro" id="IPR005467">
    <property type="entry name" value="His_kinase_dom"/>
</dbReference>
<dbReference type="InterPro" id="IPR001610">
    <property type="entry name" value="PAC"/>
</dbReference>
<dbReference type="InterPro" id="IPR011495">
    <property type="entry name" value="Sig_transdc_His_kin_sub2_dim/P"/>
</dbReference>
<dbReference type="Gene3D" id="3.30.565.10">
    <property type="entry name" value="Histidine kinase-like ATPase, C-terminal domain"/>
    <property type="match status" value="1"/>
</dbReference>
<evidence type="ECO:0000256" key="9">
    <source>
        <dbReference type="SAM" id="MobiDB-lite"/>
    </source>
</evidence>
<dbReference type="PANTHER" id="PTHR41523:SF8">
    <property type="entry name" value="ETHYLENE RESPONSE SENSOR PROTEIN"/>
    <property type="match status" value="1"/>
</dbReference>
<keyword evidence="4" id="KW-0808">Transferase</keyword>
<dbReference type="PROSITE" id="PS50112">
    <property type="entry name" value="PAS"/>
    <property type="match status" value="1"/>
</dbReference>
<evidence type="ECO:0000313" key="14">
    <source>
        <dbReference type="Proteomes" id="UP001526430"/>
    </source>
</evidence>
<proteinExistence type="predicted"/>
<evidence type="ECO:0000256" key="2">
    <source>
        <dbReference type="ARBA" id="ARBA00012438"/>
    </source>
</evidence>
<feature type="compositionally biased region" description="Basic and acidic residues" evidence="9">
    <location>
        <begin position="95"/>
        <end position="111"/>
    </location>
</feature>
<comment type="catalytic activity">
    <reaction evidence="1">
        <text>ATP + protein L-histidine = ADP + protein N-phospho-L-histidine.</text>
        <dbReference type="EC" id="2.7.13.3"/>
    </reaction>
</comment>
<protein>
    <recommendedName>
        <fullName evidence="2">histidine kinase</fullName>
        <ecNumber evidence="2">2.7.13.3</ecNumber>
    </recommendedName>
</protein>
<dbReference type="Gene3D" id="3.30.450.20">
    <property type="entry name" value="PAS domain"/>
    <property type="match status" value="1"/>
</dbReference>
<evidence type="ECO:0000259" key="10">
    <source>
        <dbReference type="PROSITE" id="PS50109"/>
    </source>
</evidence>
<dbReference type="PROSITE" id="PS50109">
    <property type="entry name" value="HIS_KIN"/>
    <property type="match status" value="1"/>
</dbReference>
<sequence>MLGVTGVEGVTDLTSDCGHARCEHLRLAESRPGDFTVTPPEIYLDGPERIAQHGRTCGRQPWPSAAKRATGGLQQNPSAHLSAQMDNIGRSADMPIEKQDRDRQGQAPAERDMRALQAQGGPFVEAVEATRMPMVVTDPQVTGNPIIYANGAFLDLCGYGPDEVLGQNYLFLMPDAAEPDMAQRVGAAMNARETIAEEIQFRTKNGRTIWVKAFVSPMAEDGVVVRHFASFLDVTDRVERENELREMTATLDRRVEARTRELSEVNARLQEELERRLQTEAVLRDAMAQQQEDLRFREFMVREINHRTKNAFQLGLSLLAMQAQHARDPECSAALEIAMERIRRMAEVHALLTYDGTAPDSIDVSDYLRRLCRDMEKSFVPAPGRIAVAVEAEEDVAWSPDRVLPLGLIVGEALTNALKHAFPDGRQGQVRVQLRAQGGGRMRLSVEDDGVGLPQAKREGSLGLQLIQTLARQVDGSVTVGPRHGGEGTAVIVTFPEMSQV</sequence>
<dbReference type="EC" id="2.7.13.3" evidence="2"/>
<keyword evidence="6" id="KW-0418">Kinase</keyword>
<evidence type="ECO:0000256" key="7">
    <source>
        <dbReference type="ARBA" id="ARBA00022840"/>
    </source>
</evidence>
<keyword evidence="7" id="KW-0067">ATP-binding</keyword>
<dbReference type="SUPFAM" id="SSF55874">
    <property type="entry name" value="ATPase domain of HSP90 chaperone/DNA topoisomerase II/histidine kinase"/>
    <property type="match status" value="1"/>
</dbReference>
<feature type="region of interest" description="Disordered" evidence="9">
    <location>
        <begin position="53"/>
        <end position="78"/>
    </location>
</feature>
<feature type="domain" description="PAS" evidence="11">
    <location>
        <begin position="123"/>
        <end position="175"/>
    </location>
</feature>
<comment type="caution">
    <text evidence="13">The sequence shown here is derived from an EMBL/GenBank/DDBJ whole genome shotgun (WGS) entry which is preliminary data.</text>
</comment>
<keyword evidence="14" id="KW-1185">Reference proteome</keyword>
<gene>
    <name evidence="13" type="ORF">OF850_03710</name>
</gene>
<keyword evidence="5" id="KW-0547">Nucleotide-binding</keyword>
<dbReference type="NCBIfam" id="TIGR00229">
    <property type="entry name" value="sensory_box"/>
    <property type="match status" value="1"/>
</dbReference>
<dbReference type="InterPro" id="IPR000014">
    <property type="entry name" value="PAS"/>
</dbReference>
<evidence type="ECO:0000256" key="1">
    <source>
        <dbReference type="ARBA" id="ARBA00000085"/>
    </source>
</evidence>
<evidence type="ECO:0000256" key="6">
    <source>
        <dbReference type="ARBA" id="ARBA00022777"/>
    </source>
</evidence>
<dbReference type="SMART" id="SM00086">
    <property type="entry name" value="PAC"/>
    <property type="match status" value="1"/>
</dbReference>
<dbReference type="SUPFAM" id="SSF55785">
    <property type="entry name" value="PYP-like sensor domain (PAS domain)"/>
    <property type="match status" value="1"/>
</dbReference>
<dbReference type="PROSITE" id="PS50113">
    <property type="entry name" value="PAC"/>
    <property type="match status" value="1"/>
</dbReference>
<dbReference type="Pfam" id="PF07568">
    <property type="entry name" value="HisKA_2"/>
    <property type="match status" value="1"/>
</dbReference>
<organism evidence="13 14">
    <name type="scientific">Sabulicella glaciei</name>
    <dbReference type="NCBI Taxonomy" id="2984948"/>
    <lineage>
        <taxon>Bacteria</taxon>
        <taxon>Pseudomonadati</taxon>
        <taxon>Pseudomonadota</taxon>
        <taxon>Alphaproteobacteria</taxon>
        <taxon>Acetobacterales</taxon>
        <taxon>Acetobacteraceae</taxon>
        <taxon>Sabulicella</taxon>
    </lineage>
</organism>
<evidence type="ECO:0000256" key="4">
    <source>
        <dbReference type="ARBA" id="ARBA00022679"/>
    </source>
</evidence>
<name>A0ABT3NRF4_9PROT</name>
<dbReference type="EMBL" id="JAPFQI010000001">
    <property type="protein sequence ID" value="MCW8084722.1"/>
    <property type="molecule type" value="Genomic_DNA"/>
</dbReference>
<dbReference type="CDD" id="cd00130">
    <property type="entry name" value="PAS"/>
    <property type="match status" value="1"/>
</dbReference>
<evidence type="ECO:0000256" key="8">
    <source>
        <dbReference type="ARBA" id="ARBA00023026"/>
    </source>
</evidence>
<keyword evidence="3" id="KW-0597">Phosphoprotein</keyword>
<dbReference type="Proteomes" id="UP001526430">
    <property type="component" value="Unassembled WGS sequence"/>
</dbReference>
<dbReference type="SMART" id="SM00091">
    <property type="entry name" value="PAS"/>
    <property type="match status" value="1"/>
</dbReference>
<dbReference type="InterPro" id="IPR035965">
    <property type="entry name" value="PAS-like_dom_sf"/>
</dbReference>
<reference evidence="13 14" key="1">
    <citation type="submission" date="2022-10" db="EMBL/GenBank/DDBJ databases">
        <title>Roseococcus glaciei nov., sp. nov., isolated from glacier.</title>
        <authorList>
            <person name="Liu Q."/>
            <person name="Xin Y.-H."/>
        </authorList>
    </citation>
    <scope>NUCLEOTIDE SEQUENCE [LARGE SCALE GENOMIC DNA]</scope>
    <source>
        <strain evidence="13 14">MDT2-1-1</strain>
    </source>
</reference>
<evidence type="ECO:0000313" key="13">
    <source>
        <dbReference type="EMBL" id="MCW8084722.1"/>
    </source>
</evidence>
<feature type="domain" description="PAC" evidence="12">
    <location>
        <begin position="195"/>
        <end position="246"/>
    </location>
</feature>
<dbReference type="PANTHER" id="PTHR41523">
    <property type="entry name" value="TWO-COMPONENT SYSTEM SENSOR PROTEIN"/>
    <property type="match status" value="1"/>
</dbReference>
<dbReference type="InterPro" id="IPR003594">
    <property type="entry name" value="HATPase_dom"/>
</dbReference>
<evidence type="ECO:0000256" key="5">
    <source>
        <dbReference type="ARBA" id="ARBA00022741"/>
    </source>
</evidence>
<evidence type="ECO:0000259" key="12">
    <source>
        <dbReference type="PROSITE" id="PS50113"/>
    </source>
</evidence>
<dbReference type="Pfam" id="PF02518">
    <property type="entry name" value="HATPase_c"/>
    <property type="match status" value="1"/>
</dbReference>
<dbReference type="Pfam" id="PF13426">
    <property type="entry name" value="PAS_9"/>
    <property type="match status" value="1"/>
</dbReference>
<accession>A0ABT3NRF4</accession>
<evidence type="ECO:0000256" key="3">
    <source>
        <dbReference type="ARBA" id="ARBA00022553"/>
    </source>
</evidence>
<feature type="domain" description="Histidine kinase" evidence="10">
    <location>
        <begin position="406"/>
        <end position="499"/>
    </location>
</feature>
<evidence type="ECO:0000259" key="11">
    <source>
        <dbReference type="PROSITE" id="PS50112"/>
    </source>
</evidence>
<feature type="region of interest" description="Disordered" evidence="9">
    <location>
        <begin position="90"/>
        <end position="111"/>
    </location>
</feature>
<dbReference type="SMART" id="SM00387">
    <property type="entry name" value="HATPase_c"/>
    <property type="match status" value="1"/>
</dbReference>
<keyword evidence="8" id="KW-0843">Virulence</keyword>
<dbReference type="RefSeq" id="WP_301588421.1">
    <property type="nucleotide sequence ID" value="NZ_JAPFQI010000001.1"/>
</dbReference>
<dbReference type="InterPro" id="IPR000700">
    <property type="entry name" value="PAS-assoc_C"/>
</dbReference>
<dbReference type="InterPro" id="IPR036890">
    <property type="entry name" value="HATPase_C_sf"/>
</dbReference>